<sequence length="75" mass="8056">MNSSTRPSGTPFPYDYAYAPGTGSTPRASRAVGARQRPAVPLDRGRGWDQAVPAGAYTCEADCGFCCIRWPKEVC</sequence>
<evidence type="ECO:0000256" key="1">
    <source>
        <dbReference type="SAM" id="MobiDB-lite"/>
    </source>
</evidence>
<evidence type="ECO:0000313" key="2">
    <source>
        <dbReference type="EMBL" id="GAA2641973.1"/>
    </source>
</evidence>
<dbReference type="Proteomes" id="UP001501447">
    <property type="component" value="Unassembled WGS sequence"/>
</dbReference>
<protein>
    <submittedName>
        <fullName evidence="2">Uncharacterized protein</fullName>
    </submittedName>
</protein>
<name>A0ABN3R2C9_9ACTN</name>
<organism evidence="2 3">
    <name type="scientific">Streptomyces axinellae</name>
    <dbReference type="NCBI Taxonomy" id="552788"/>
    <lineage>
        <taxon>Bacteria</taxon>
        <taxon>Bacillati</taxon>
        <taxon>Actinomycetota</taxon>
        <taxon>Actinomycetes</taxon>
        <taxon>Kitasatosporales</taxon>
        <taxon>Streptomycetaceae</taxon>
        <taxon>Streptomyces</taxon>
    </lineage>
</organism>
<feature type="region of interest" description="Disordered" evidence="1">
    <location>
        <begin position="1"/>
        <end position="45"/>
    </location>
</feature>
<accession>A0ABN3R2C9</accession>
<proteinExistence type="predicted"/>
<gene>
    <name evidence="2" type="ORF">GCM10009863_68060</name>
</gene>
<dbReference type="EMBL" id="BAAARJ010000078">
    <property type="protein sequence ID" value="GAA2641973.1"/>
    <property type="molecule type" value="Genomic_DNA"/>
</dbReference>
<keyword evidence="3" id="KW-1185">Reference proteome</keyword>
<comment type="caution">
    <text evidence="2">The sequence shown here is derived from an EMBL/GenBank/DDBJ whole genome shotgun (WGS) entry which is preliminary data.</text>
</comment>
<evidence type="ECO:0000313" key="3">
    <source>
        <dbReference type="Proteomes" id="UP001501447"/>
    </source>
</evidence>
<reference evidence="2 3" key="1">
    <citation type="journal article" date="2019" name="Int. J. Syst. Evol. Microbiol.">
        <title>The Global Catalogue of Microorganisms (GCM) 10K type strain sequencing project: providing services to taxonomists for standard genome sequencing and annotation.</title>
        <authorList>
            <consortium name="The Broad Institute Genomics Platform"/>
            <consortium name="The Broad Institute Genome Sequencing Center for Infectious Disease"/>
            <person name="Wu L."/>
            <person name="Ma J."/>
        </authorList>
    </citation>
    <scope>NUCLEOTIDE SEQUENCE [LARGE SCALE GENOMIC DNA]</scope>
    <source>
        <strain evidence="2 3">JCM 16373</strain>
    </source>
</reference>